<dbReference type="RefSeq" id="XP_005766807.1">
    <property type="nucleotide sequence ID" value="XM_005766750.1"/>
</dbReference>
<proteinExistence type="inferred from homology"/>
<dbReference type="STRING" id="2903.R1BW19"/>
<dbReference type="Proteomes" id="UP000013827">
    <property type="component" value="Unassembled WGS sequence"/>
</dbReference>
<dbReference type="PRINTS" id="PR00081">
    <property type="entry name" value="GDHRDH"/>
</dbReference>
<dbReference type="SUPFAM" id="SSF51735">
    <property type="entry name" value="NAD(P)-binding Rossmann-fold domains"/>
    <property type="match status" value="1"/>
</dbReference>
<dbReference type="EnsemblProtists" id="EOD14378">
    <property type="protein sequence ID" value="EOD14378"/>
    <property type="gene ID" value="EMIHUDRAFT_211802"/>
</dbReference>
<organism evidence="3 4">
    <name type="scientific">Emiliania huxleyi (strain CCMP1516)</name>
    <dbReference type="NCBI Taxonomy" id="280463"/>
    <lineage>
        <taxon>Eukaryota</taxon>
        <taxon>Haptista</taxon>
        <taxon>Haptophyta</taxon>
        <taxon>Prymnesiophyceae</taxon>
        <taxon>Isochrysidales</taxon>
        <taxon>Noelaerhabdaceae</taxon>
        <taxon>Emiliania</taxon>
    </lineage>
</organism>
<dbReference type="GeneID" id="17260488"/>
<reference evidence="4" key="1">
    <citation type="journal article" date="2013" name="Nature">
        <title>Pan genome of the phytoplankton Emiliania underpins its global distribution.</title>
        <authorList>
            <person name="Read B.A."/>
            <person name="Kegel J."/>
            <person name="Klute M.J."/>
            <person name="Kuo A."/>
            <person name="Lefebvre S.C."/>
            <person name="Maumus F."/>
            <person name="Mayer C."/>
            <person name="Miller J."/>
            <person name="Monier A."/>
            <person name="Salamov A."/>
            <person name="Young J."/>
            <person name="Aguilar M."/>
            <person name="Claverie J.M."/>
            <person name="Frickenhaus S."/>
            <person name="Gonzalez K."/>
            <person name="Herman E.K."/>
            <person name="Lin Y.C."/>
            <person name="Napier J."/>
            <person name="Ogata H."/>
            <person name="Sarno A.F."/>
            <person name="Shmutz J."/>
            <person name="Schroeder D."/>
            <person name="de Vargas C."/>
            <person name="Verret F."/>
            <person name="von Dassow P."/>
            <person name="Valentin K."/>
            <person name="Van de Peer Y."/>
            <person name="Wheeler G."/>
            <person name="Dacks J.B."/>
            <person name="Delwiche C.F."/>
            <person name="Dyhrman S.T."/>
            <person name="Glockner G."/>
            <person name="John U."/>
            <person name="Richards T."/>
            <person name="Worden A.Z."/>
            <person name="Zhang X."/>
            <person name="Grigoriev I.V."/>
            <person name="Allen A.E."/>
            <person name="Bidle K."/>
            <person name="Borodovsky M."/>
            <person name="Bowler C."/>
            <person name="Brownlee C."/>
            <person name="Cock J.M."/>
            <person name="Elias M."/>
            <person name="Gladyshev V.N."/>
            <person name="Groth M."/>
            <person name="Guda C."/>
            <person name="Hadaegh A."/>
            <person name="Iglesias-Rodriguez M.D."/>
            <person name="Jenkins J."/>
            <person name="Jones B.M."/>
            <person name="Lawson T."/>
            <person name="Leese F."/>
            <person name="Lindquist E."/>
            <person name="Lobanov A."/>
            <person name="Lomsadze A."/>
            <person name="Malik S.B."/>
            <person name="Marsh M.E."/>
            <person name="Mackinder L."/>
            <person name="Mock T."/>
            <person name="Mueller-Roeber B."/>
            <person name="Pagarete A."/>
            <person name="Parker M."/>
            <person name="Probert I."/>
            <person name="Quesneville H."/>
            <person name="Raines C."/>
            <person name="Rensing S.A."/>
            <person name="Riano-Pachon D.M."/>
            <person name="Richier S."/>
            <person name="Rokitta S."/>
            <person name="Shiraiwa Y."/>
            <person name="Soanes D.M."/>
            <person name="van der Giezen M."/>
            <person name="Wahlund T.M."/>
            <person name="Williams B."/>
            <person name="Wilson W."/>
            <person name="Wolfe G."/>
            <person name="Wurch L.L."/>
        </authorList>
    </citation>
    <scope>NUCLEOTIDE SEQUENCE</scope>
</reference>
<name>A0A0D3ISZ3_EMIH1</name>
<evidence type="ECO:0000313" key="3">
    <source>
        <dbReference type="EnsemblProtists" id="EOD14378"/>
    </source>
</evidence>
<dbReference type="HOGENOM" id="CLU_1206710_0_0_1"/>
<dbReference type="GO" id="GO:0016616">
    <property type="term" value="F:oxidoreductase activity, acting on the CH-OH group of donors, NAD or NADP as acceptor"/>
    <property type="evidence" value="ECO:0007669"/>
    <property type="project" value="TreeGrafter"/>
</dbReference>
<evidence type="ECO:0000256" key="1">
    <source>
        <dbReference type="ARBA" id="ARBA00006484"/>
    </source>
</evidence>
<evidence type="ECO:0000313" key="4">
    <source>
        <dbReference type="Proteomes" id="UP000013827"/>
    </source>
</evidence>
<dbReference type="PANTHER" id="PTHR42760">
    <property type="entry name" value="SHORT-CHAIN DEHYDROGENASES/REDUCTASES FAMILY MEMBER"/>
    <property type="match status" value="1"/>
</dbReference>
<dbReference type="KEGG" id="ehx:EMIHUDRAFT_211802"/>
<dbReference type="AlphaFoldDB" id="A0A0D3ISZ3"/>
<dbReference type="Gene3D" id="3.40.50.720">
    <property type="entry name" value="NAD(P)-binding Rossmann-like Domain"/>
    <property type="match status" value="1"/>
</dbReference>
<keyword evidence="4" id="KW-1185">Reference proteome</keyword>
<evidence type="ECO:0000256" key="2">
    <source>
        <dbReference type="SAM" id="MobiDB-lite"/>
    </source>
</evidence>
<protein>
    <submittedName>
        <fullName evidence="3">Uncharacterized protein</fullName>
    </submittedName>
</protein>
<dbReference type="InterPro" id="IPR002347">
    <property type="entry name" value="SDR_fam"/>
</dbReference>
<sequence length="230" mass="24377">MHALVGNAPLLMAGAVAGAALAFLLGCKRSSSTREVWPAKEDVPEAAAKLQVAKGAKHYGVELDHMDEASLMAGFEEALKIAGKVDILIYNGLQGIEAAQGKKLDIATTFNDFAKQQTNNAGYFVLARCLRNHVVSRGIEGAVINIVSMYGQVASYLDAYAGLPYSSPVSYHSLKGGTIHLTRHLAAYWAADGVRVNCLSPGAFPRADRPTSSYYKAEDKASNEADGAAS</sequence>
<dbReference type="eggNOG" id="KOG0725">
    <property type="taxonomic scope" value="Eukaryota"/>
</dbReference>
<feature type="region of interest" description="Disordered" evidence="2">
    <location>
        <begin position="208"/>
        <end position="230"/>
    </location>
</feature>
<dbReference type="PaxDb" id="2903-EOD14378"/>
<comment type="similarity">
    <text evidence="1">Belongs to the short-chain dehydrogenases/reductases (SDR) family.</text>
</comment>
<dbReference type="InterPro" id="IPR036291">
    <property type="entry name" value="NAD(P)-bd_dom_sf"/>
</dbReference>
<accession>A0A0D3ISZ3</accession>
<reference evidence="3" key="2">
    <citation type="submission" date="2024-10" db="UniProtKB">
        <authorList>
            <consortium name="EnsemblProtists"/>
        </authorList>
    </citation>
    <scope>IDENTIFICATION</scope>
</reference>
<dbReference type="Pfam" id="PF00106">
    <property type="entry name" value="adh_short"/>
    <property type="match status" value="1"/>
</dbReference>